<organism evidence="2">
    <name type="scientific">[Clostridium] nexile</name>
    <dbReference type="NCBI Taxonomy" id="29361"/>
    <lineage>
        <taxon>Bacteria</taxon>
        <taxon>Bacillati</taxon>
        <taxon>Bacillota</taxon>
        <taxon>Clostridia</taxon>
        <taxon>Lachnospirales</taxon>
        <taxon>Lachnospiraceae</taxon>
        <taxon>Tyzzerella</taxon>
    </lineage>
</organism>
<gene>
    <name evidence="2" type="ORF">CNLFYP112_01114</name>
</gene>
<evidence type="ECO:0000256" key="1">
    <source>
        <dbReference type="SAM" id="Phobius"/>
    </source>
</evidence>
<keyword evidence="1" id="KW-0472">Membrane</keyword>
<dbReference type="AlphaFoldDB" id="A0A6N2S2G6"/>
<feature type="transmembrane region" description="Helical" evidence="1">
    <location>
        <begin position="7"/>
        <end position="29"/>
    </location>
</feature>
<keyword evidence="1" id="KW-1133">Transmembrane helix</keyword>
<evidence type="ECO:0000313" key="2">
    <source>
        <dbReference type="EMBL" id="VYS86968.1"/>
    </source>
</evidence>
<dbReference type="EMBL" id="CACRTG010000002">
    <property type="protein sequence ID" value="VYS86968.1"/>
    <property type="molecule type" value="Genomic_DNA"/>
</dbReference>
<accession>A0A6N2S2G6</accession>
<keyword evidence="1" id="KW-0812">Transmembrane</keyword>
<protein>
    <submittedName>
        <fullName evidence="2">Uncharacterized protein</fullName>
    </submittedName>
</protein>
<feature type="transmembrane region" description="Helical" evidence="1">
    <location>
        <begin position="35"/>
        <end position="58"/>
    </location>
</feature>
<reference evidence="2" key="1">
    <citation type="submission" date="2019-11" db="EMBL/GenBank/DDBJ databases">
        <authorList>
            <person name="Feng L."/>
        </authorList>
    </citation>
    <scope>NUCLEOTIDE SEQUENCE</scope>
    <source>
        <strain evidence="2">CnexileLFYP112</strain>
    </source>
</reference>
<name>A0A6N2S2G6_9FIRM</name>
<sequence length="68" mass="7771">MSKTKRILALLGVILLATLYLSTLFFAIFDSPNTMWLFKASIAATILLPVLLYAYTLFYRLSHKNKDD</sequence>
<proteinExistence type="predicted"/>